<proteinExistence type="predicted"/>
<dbReference type="InterPro" id="IPR006683">
    <property type="entry name" value="Thioestr_dom"/>
</dbReference>
<evidence type="ECO:0000313" key="4">
    <source>
        <dbReference type="EMBL" id="OHV33060.1"/>
    </source>
</evidence>
<feature type="compositionally biased region" description="Basic and acidic residues" evidence="2">
    <location>
        <begin position="1"/>
        <end position="11"/>
    </location>
</feature>
<reference evidence="5" key="1">
    <citation type="submission" date="2016-07" db="EMBL/GenBank/DDBJ databases">
        <title>Sequence Frankia sp. strain CcI1.17.</title>
        <authorList>
            <person name="Ghodhbane-Gtari F."/>
            <person name="Swanson E."/>
            <person name="Gueddou A."/>
            <person name="Morris K."/>
            <person name="Hezbri K."/>
            <person name="Ktari A."/>
            <person name="Nouioui I."/>
            <person name="Abebe-Akele F."/>
            <person name="Simpson S."/>
            <person name="Thomas K."/>
            <person name="Gtari M."/>
            <person name="Tisa L.S."/>
            <person name="Hurst S."/>
        </authorList>
    </citation>
    <scope>NUCLEOTIDE SEQUENCE [LARGE SCALE GENOMIC DNA]</scope>
    <source>
        <strain evidence="5">Cc1.17</strain>
    </source>
</reference>
<dbReference type="GO" id="GO:0061522">
    <property type="term" value="F:1,4-dihydroxy-2-naphthoyl-CoA thioesterase activity"/>
    <property type="evidence" value="ECO:0007669"/>
    <property type="project" value="TreeGrafter"/>
</dbReference>
<evidence type="ECO:0000313" key="5">
    <source>
        <dbReference type="Proteomes" id="UP000179627"/>
    </source>
</evidence>
<feature type="region of interest" description="Disordered" evidence="2">
    <location>
        <begin position="1"/>
        <end position="42"/>
    </location>
</feature>
<dbReference type="PANTHER" id="PTHR43240">
    <property type="entry name" value="1,4-DIHYDROXY-2-NAPHTHOYL-COA THIOESTERASE 1"/>
    <property type="match status" value="1"/>
</dbReference>
<dbReference type="CDD" id="cd03443">
    <property type="entry name" value="PaaI_thioesterase"/>
    <property type="match status" value="1"/>
</dbReference>
<feature type="domain" description="Thioesterase" evidence="3">
    <location>
        <begin position="96"/>
        <end position="172"/>
    </location>
</feature>
<dbReference type="Gene3D" id="3.10.129.10">
    <property type="entry name" value="Hotdog Thioesterase"/>
    <property type="match status" value="1"/>
</dbReference>
<comment type="caution">
    <text evidence="4">The sequence shown here is derived from an EMBL/GenBank/DDBJ whole genome shotgun (WGS) entry which is preliminary data.</text>
</comment>
<name>A0A1S1QGF9_9ACTN</name>
<dbReference type="AlphaFoldDB" id="A0A1S1QGF9"/>
<evidence type="ECO:0000256" key="2">
    <source>
        <dbReference type="SAM" id="MobiDB-lite"/>
    </source>
</evidence>
<feature type="compositionally biased region" description="Basic and acidic residues" evidence="2">
    <location>
        <begin position="25"/>
        <end position="34"/>
    </location>
</feature>
<dbReference type="NCBIfam" id="TIGR00369">
    <property type="entry name" value="unchar_dom_1"/>
    <property type="match status" value="1"/>
</dbReference>
<keyword evidence="1" id="KW-0378">Hydrolase</keyword>
<protein>
    <submittedName>
        <fullName evidence="4">Phenylacetic acid degradation protein</fullName>
    </submittedName>
</protein>
<dbReference type="OrthoDB" id="9813282at2"/>
<keyword evidence="5" id="KW-1185">Reference proteome</keyword>
<organism evidence="4 5">
    <name type="scientific">Parafrankia colletiae</name>
    <dbReference type="NCBI Taxonomy" id="573497"/>
    <lineage>
        <taxon>Bacteria</taxon>
        <taxon>Bacillati</taxon>
        <taxon>Actinomycetota</taxon>
        <taxon>Actinomycetes</taxon>
        <taxon>Frankiales</taxon>
        <taxon>Frankiaceae</taxon>
        <taxon>Parafrankia</taxon>
    </lineage>
</organism>
<dbReference type="InterPro" id="IPR003736">
    <property type="entry name" value="PAAI_dom"/>
</dbReference>
<sequence>MDRTLDRDRAAEPVVSAEEPEQPEQPEHPERPGQADEAAETGQARRLRELTDLVSHGLTAGIGVGHSLGVLLSELGDGLSVWTLTPSPAAANAMYTVHGGVISTLMDTAMGSAVYTRLPDGMLYTTLELKVNFIRAVALDDEALTCVATAVHVGRRTATAEARVTNHAGALVAHGTSTCLLFEAAGGPA</sequence>
<dbReference type="EMBL" id="MBLM01000135">
    <property type="protein sequence ID" value="OHV33060.1"/>
    <property type="molecule type" value="Genomic_DNA"/>
</dbReference>
<dbReference type="RefSeq" id="WP_071087409.1">
    <property type="nucleotide sequence ID" value="NZ_MBLM01000135.1"/>
</dbReference>
<dbReference type="InterPro" id="IPR029069">
    <property type="entry name" value="HotDog_dom_sf"/>
</dbReference>
<dbReference type="Proteomes" id="UP000179627">
    <property type="component" value="Unassembled WGS sequence"/>
</dbReference>
<gene>
    <name evidence="4" type="ORF">CC117_23790</name>
</gene>
<dbReference type="Pfam" id="PF03061">
    <property type="entry name" value="4HBT"/>
    <property type="match status" value="1"/>
</dbReference>
<evidence type="ECO:0000256" key="1">
    <source>
        <dbReference type="ARBA" id="ARBA00022801"/>
    </source>
</evidence>
<dbReference type="SUPFAM" id="SSF54637">
    <property type="entry name" value="Thioesterase/thiol ester dehydrase-isomerase"/>
    <property type="match status" value="1"/>
</dbReference>
<accession>A0A1S1QGF9</accession>
<dbReference type="GO" id="GO:0005829">
    <property type="term" value="C:cytosol"/>
    <property type="evidence" value="ECO:0007669"/>
    <property type="project" value="TreeGrafter"/>
</dbReference>
<evidence type="ECO:0000259" key="3">
    <source>
        <dbReference type="Pfam" id="PF03061"/>
    </source>
</evidence>
<dbReference type="PANTHER" id="PTHR43240:SF1">
    <property type="entry name" value="BLR5584 PROTEIN"/>
    <property type="match status" value="1"/>
</dbReference>